<keyword evidence="2 5" id="KW-0645">Protease</keyword>
<dbReference type="SUPFAM" id="SSF50156">
    <property type="entry name" value="PDZ domain-like"/>
    <property type="match status" value="1"/>
</dbReference>
<dbReference type="NCBIfam" id="TIGR00225">
    <property type="entry name" value="prc"/>
    <property type="match status" value="1"/>
</dbReference>
<keyword evidence="3 5" id="KW-0378">Hydrolase</keyword>
<evidence type="ECO:0000256" key="4">
    <source>
        <dbReference type="ARBA" id="ARBA00022825"/>
    </source>
</evidence>
<proteinExistence type="inferred from homology"/>
<dbReference type="GO" id="GO:0007165">
    <property type="term" value="P:signal transduction"/>
    <property type="evidence" value="ECO:0007669"/>
    <property type="project" value="TreeGrafter"/>
</dbReference>
<dbReference type="FunFam" id="3.30.750.44:FF:000001">
    <property type="entry name" value="S41 family peptidase"/>
    <property type="match status" value="1"/>
</dbReference>
<dbReference type="PANTHER" id="PTHR32060">
    <property type="entry name" value="TAIL-SPECIFIC PROTEASE"/>
    <property type="match status" value="1"/>
</dbReference>
<dbReference type="Pfam" id="PF03572">
    <property type="entry name" value="Peptidase_S41"/>
    <property type="match status" value="1"/>
</dbReference>
<dbReference type="InterPro" id="IPR005151">
    <property type="entry name" value="Tail-specific_protease"/>
</dbReference>
<evidence type="ECO:0000256" key="5">
    <source>
        <dbReference type="RuleBase" id="RU004404"/>
    </source>
</evidence>
<dbReference type="EMBL" id="FQZS01000035">
    <property type="protein sequence ID" value="SHJ35650.1"/>
    <property type="molecule type" value="Genomic_DNA"/>
</dbReference>
<dbReference type="InterPro" id="IPR004447">
    <property type="entry name" value="Peptidase_S41A"/>
</dbReference>
<keyword evidence="4 5" id="KW-0720">Serine protease</keyword>
<dbReference type="GO" id="GO:0030288">
    <property type="term" value="C:outer membrane-bounded periplasmic space"/>
    <property type="evidence" value="ECO:0007669"/>
    <property type="project" value="TreeGrafter"/>
</dbReference>
<dbReference type="AlphaFoldDB" id="A0A1M6IMI3"/>
<evidence type="ECO:0000259" key="7">
    <source>
        <dbReference type="PROSITE" id="PS50106"/>
    </source>
</evidence>
<organism evidence="8 9">
    <name type="scientific">Lutispora thermophila DSM 19022</name>
    <dbReference type="NCBI Taxonomy" id="1122184"/>
    <lineage>
        <taxon>Bacteria</taxon>
        <taxon>Bacillati</taxon>
        <taxon>Bacillota</taxon>
        <taxon>Clostridia</taxon>
        <taxon>Lutisporales</taxon>
        <taxon>Lutisporaceae</taxon>
        <taxon>Lutispora</taxon>
    </lineage>
</organism>
<protein>
    <submittedName>
        <fullName evidence="8">Carboxyl-terminal processing protease</fullName>
    </submittedName>
</protein>
<dbReference type="SMART" id="SM00228">
    <property type="entry name" value="PDZ"/>
    <property type="match status" value="1"/>
</dbReference>
<accession>A0A1M6IMI3</accession>
<dbReference type="OrthoDB" id="9812068at2"/>
<dbReference type="Pfam" id="PF22694">
    <property type="entry name" value="CtpB_N-like"/>
    <property type="match status" value="1"/>
</dbReference>
<dbReference type="PROSITE" id="PS50106">
    <property type="entry name" value="PDZ"/>
    <property type="match status" value="1"/>
</dbReference>
<dbReference type="Gene3D" id="2.30.42.10">
    <property type="match status" value="1"/>
</dbReference>
<comment type="similarity">
    <text evidence="1 5">Belongs to the peptidase S41A family.</text>
</comment>
<sequence length="399" mass="44111">MVKRKQLFFAVIISVIITAVLTFAITNTVSLSLGDRVILSKEDYKLVKETQKLLTLKKYIDKYYLEPVDTEKLMEGAAKGMFEALGDPYSVYMNEKEFKEFNESTSGSYGGIGVIVTDKDGYVTVVAPIEDTPGEKAGLKTGDKIIKVDDIDVTGIGLEKATSLMKGKKGTKVVLTVIRENRTEPLIMEIKREDIVLKTVKAEMLDDDVAYIRISMFDEDTGKEFKKALSEIKTKNAKGLIIDLRQNPGGYVTQCVEVADELLDKGVIFYTEDKDKNQVVTHSKDGKIDIPFVILVDEGSASASEIVSGAVKDRKAGLLIGTKTFGKGLVQSVEKLNDGSGFKLTIQKYYTPNGIDINKVGIEPDIEVKAMEIAEGQNPEDVKDVQLERAIEEIRKLIK</sequence>
<dbReference type="Proteomes" id="UP000184442">
    <property type="component" value="Unassembled WGS sequence"/>
</dbReference>
<dbReference type="InterPro" id="IPR055210">
    <property type="entry name" value="CtpA/B_N"/>
</dbReference>
<keyword evidence="6" id="KW-1133">Transmembrane helix</keyword>
<evidence type="ECO:0000256" key="3">
    <source>
        <dbReference type="ARBA" id="ARBA00022801"/>
    </source>
</evidence>
<dbReference type="GO" id="GO:0006508">
    <property type="term" value="P:proteolysis"/>
    <property type="evidence" value="ECO:0007669"/>
    <property type="project" value="UniProtKB-KW"/>
</dbReference>
<dbReference type="InterPro" id="IPR036034">
    <property type="entry name" value="PDZ_sf"/>
</dbReference>
<dbReference type="CDD" id="cd07560">
    <property type="entry name" value="Peptidase_S41_CPP"/>
    <property type="match status" value="1"/>
</dbReference>
<keyword evidence="9" id="KW-1185">Reference proteome</keyword>
<evidence type="ECO:0000256" key="6">
    <source>
        <dbReference type="SAM" id="Phobius"/>
    </source>
</evidence>
<keyword evidence="6" id="KW-0472">Membrane</keyword>
<dbReference type="InterPro" id="IPR001478">
    <property type="entry name" value="PDZ"/>
</dbReference>
<dbReference type="PANTHER" id="PTHR32060:SF30">
    <property type="entry name" value="CARBOXY-TERMINAL PROCESSING PROTEASE CTPA"/>
    <property type="match status" value="1"/>
</dbReference>
<dbReference type="Gene3D" id="3.90.226.10">
    <property type="entry name" value="2-enoyl-CoA Hydratase, Chain A, domain 1"/>
    <property type="match status" value="1"/>
</dbReference>
<evidence type="ECO:0000313" key="9">
    <source>
        <dbReference type="Proteomes" id="UP000184442"/>
    </source>
</evidence>
<dbReference type="CDD" id="cd06782">
    <property type="entry name" value="cpPDZ_CPP-like"/>
    <property type="match status" value="1"/>
</dbReference>
<dbReference type="GO" id="GO:0004175">
    <property type="term" value="F:endopeptidase activity"/>
    <property type="evidence" value="ECO:0007669"/>
    <property type="project" value="TreeGrafter"/>
</dbReference>
<name>A0A1M6IMI3_9FIRM</name>
<dbReference type="SMART" id="SM00245">
    <property type="entry name" value="TSPc"/>
    <property type="match status" value="1"/>
</dbReference>
<dbReference type="InterPro" id="IPR029045">
    <property type="entry name" value="ClpP/crotonase-like_dom_sf"/>
</dbReference>
<dbReference type="Pfam" id="PF13180">
    <property type="entry name" value="PDZ_2"/>
    <property type="match status" value="1"/>
</dbReference>
<feature type="transmembrane region" description="Helical" evidence="6">
    <location>
        <begin position="7"/>
        <end position="26"/>
    </location>
</feature>
<dbReference type="SUPFAM" id="SSF52096">
    <property type="entry name" value="ClpP/crotonase"/>
    <property type="match status" value="1"/>
</dbReference>
<reference evidence="8 9" key="1">
    <citation type="submission" date="2016-11" db="EMBL/GenBank/DDBJ databases">
        <authorList>
            <person name="Jaros S."/>
            <person name="Januszkiewicz K."/>
            <person name="Wedrychowicz H."/>
        </authorList>
    </citation>
    <scope>NUCLEOTIDE SEQUENCE [LARGE SCALE GENOMIC DNA]</scope>
    <source>
        <strain evidence="8 9">DSM 19022</strain>
    </source>
</reference>
<dbReference type="Gene3D" id="3.30.750.44">
    <property type="match status" value="1"/>
</dbReference>
<dbReference type="GO" id="GO:0008236">
    <property type="term" value="F:serine-type peptidase activity"/>
    <property type="evidence" value="ECO:0007669"/>
    <property type="project" value="UniProtKB-KW"/>
</dbReference>
<dbReference type="STRING" id="1122184.SAMN02745176_03323"/>
<gene>
    <name evidence="8" type="ORF">SAMN02745176_03323</name>
</gene>
<dbReference type="RefSeq" id="WP_073027754.1">
    <property type="nucleotide sequence ID" value="NZ_FQZS01000035.1"/>
</dbReference>
<evidence type="ECO:0000256" key="2">
    <source>
        <dbReference type="ARBA" id="ARBA00022670"/>
    </source>
</evidence>
<keyword evidence="6" id="KW-0812">Transmembrane</keyword>
<dbReference type="FunFam" id="2.30.42.10:FF:000063">
    <property type="entry name" value="Peptidase, S41 family"/>
    <property type="match status" value="1"/>
</dbReference>
<evidence type="ECO:0000313" key="8">
    <source>
        <dbReference type="EMBL" id="SHJ35650.1"/>
    </source>
</evidence>
<feature type="domain" description="PDZ" evidence="7">
    <location>
        <begin position="98"/>
        <end position="166"/>
    </location>
</feature>
<evidence type="ECO:0000256" key="1">
    <source>
        <dbReference type="ARBA" id="ARBA00009179"/>
    </source>
</evidence>